<dbReference type="SUPFAM" id="SSF54593">
    <property type="entry name" value="Glyoxalase/Bleomycin resistance protein/Dihydroxybiphenyl dioxygenase"/>
    <property type="match status" value="1"/>
</dbReference>
<dbReference type="PANTHER" id="PTHR43048:SF3">
    <property type="entry name" value="METHYLMALONYL-COA EPIMERASE, MITOCHONDRIAL"/>
    <property type="match status" value="1"/>
</dbReference>
<dbReference type="Proteomes" id="UP000509383">
    <property type="component" value="Chromosome"/>
</dbReference>
<dbReference type="InterPro" id="IPR029068">
    <property type="entry name" value="Glyas_Bleomycin-R_OHBP_Dase"/>
</dbReference>
<evidence type="ECO:0000313" key="6">
    <source>
        <dbReference type="Proteomes" id="UP000509383"/>
    </source>
</evidence>
<evidence type="ECO:0000313" key="4">
    <source>
        <dbReference type="EMBL" id="BCG24647.1"/>
    </source>
</evidence>
<evidence type="ECO:0000259" key="3">
    <source>
        <dbReference type="PROSITE" id="PS51819"/>
    </source>
</evidence>
<keyword evidence="4" id="KW-0560">Oxidoreductase</keyword>
<dbReference type="PROSITE" id="PS51819">
    <property type="entry name" value="VOC"/>
    <property type="match status" value="1"/>
</dbReference>
<dbReference type="GO" id="GO:0046491">
    <property type="term" value="P:L-methylmalonyl-CoA metabolic process"/>
    <property type="evidence" value="ECO:0007669"/>
    <property type="project" value="TreeGrafter"/>
</dbReference>
<keyword evidence="7" id="KW-1185">Reference proteome</keyword>
<evidence type="ECO:0000256" key="1">
    <source>
        <dbReference type="ARBA" id="ARBA00022723"/>
    </source>
</evidence>
<dbReference type="CDD" id="cd07267">
    <property type="entry name" value="THT_Oxygenase_N"/>
    <property type="match status" value="1"/>
</dbReference>
<dbReference type="InterPro" id="IPR004360">
    <property type="entry name" value="Glyas_Fos-R_dOase_dom"/>
</dbReference>
<feature type="domain" description="VOC" evidence="3">
    <location>
        <begin position="187"/>
        <end position="310"/>
    </location>
</feature>
<dbReference type="CDD" id="cd07257">
    <property type="entry name" value="THT_oxygenase_C"/>
    <property type="match status" value="1"/>
</dbReference>
<keyword evidence="4" id="KW-0223">Dioxygenase</keyword>
<evidence type="ECO:0000256" key="2">
    <source>
        <dbReference type="SAM" id="MobiDB-lite"/>
    </source>
</evidence>
<dbReference type="PANTHER" id="PTHR43048">
    <property type="entry name" value="METHYLMALONYL-COA EPIMERASE"/>
    <property type="match status" value="1"/>
</dbReference>
<dbReference type="KEGG" id="ptw:TUM18999_28380"/>
<gene>
    <name evidence="4" type="ORF">TUM18999_28380</name>
    <name evidence="5" type="ORF">TUM20286_17460</name>
</gene>
<protein>
    <submittedName>
        <fullName evidence="4">2,3-dihydroxybiphenyl 1,2-dioxygenase</fullName>
    </submittedName>
</protein>
<dbReference type="Pfam" id="PF00903">
    <property type="entry name" value="Glyoxalase"/>
    <property type="match status" value="1"/>
</dbReference>
<evidence type="ECO:0000313" key="7">
    <source>
        <dbReference type="Proteomes" id="UP001054892"/>
    </source>
</evidence>
<accession>A0A6J4E493</accession>
<reference evidence="4 6" key="1">
    <citation type="submission" date="2020-05" db="EMBL/GenBank/DDBJ databases">
        <title>Characterization of novel class B3 metallo-beta-lactamase from novel Pseudomonas species.</title>
        <authorList>
            <person name="Yamada K."/>
            <person name="Aoki K."/>
            <person name="Ishii Y."/>
        </authorList>
    </citation>
    <scope>NUCLEOTIDE SEQUENCE [LARGE SCALE GENOMIC DNA]</scope>
    <source>
        <strain evidence="4 6">TUM18999</strain>
        <strain evidence="5 7">TUM20286</strain>
    </source>
</reference>
<feature type="compositionally biased region" description="Low complexity" evidence="2">
    <location>
        <begin position="16"/>
        <end position="31"/>
    </location>
</feature>
<dbReference type="GO" id="GO:0046872">
    <property type="term" value="F:metal ion binding"/>
    <property type="evidence" value="ECO:0007669"/>
    <property type="project" value="UniProtKB-KW"/>
</dbReference>
<dbReference type="InterPro" id="IPR037523">
    <property type="entry name" value="VOC_core"/>
</dbReference>
<dbReference type="Proteomes" id="UP001054892">
    <property type="component" value="Unassembled WGS sequence"/>
</dbReference>
<dbReference type="EMBL" id="AP023189">
    <property type="protein sequence ID" value="BCG24647.1"/>
    <property type="molecule type" value="Genomic_DNA"/>
</dbReference>
<dbReference type="Gene3D" id="3.10.180.10">
    <property type="entry name" value="2,3-Dihydroxybiphenyl 1,2-Dioxygenase, domain 1"/>
    <property type="match status" value="2"/>
</dbReference>
<proteinExistence type="predicted"/>
<name>A0A6J4E493_9PSED</name>
<feature type="region of interest" description="Disordered" evidence="2">
    <location>
        <begin position="1"/>
        <end position="34"/>
    </location>
</feature>
<dbReference type="InterPro" id="IPR051785">
    <property type="entry name" value="MMCE/EMCE_epimerase"/>
</dbReference>
<dbReference type="GO" id="GO:0004493">
    <property type="term" value="F:methylmalonyl-CoA epimerase activity"/>
    <property type="evidence" value="ECO:0007669"/>
    <property type="project" value="TreeGrafter"/>
</dbReference>
<dbReference type="EMBL" id="BQKM01000003">
    <property type="protein sequence ID" value="GJN51994.1"/>
    <property type="molecule type" value="Genomic_DNA"/>
</dbReference>
<keyword evidence="1" id="KW-0479">Metal-binding</keyword>
<organism evidence="4 6">
    <name type="scientific">Pseudomonas tohonis</name>
    <dbReference type="NCBI Taxonomy" id="2725477"/>
    <lineage>
        <taxon>Bacteria</taxon>
        <taxon>Pseudomonadati</taxon>
        <taxon>Pseudomonadota</taxon>
        <taxon>Gammaproteobacteria</taxon>
        <taxon>Pseudomonadales</taxon>
        <taxon>Pseudomonadaceae</taxon>
        <taxon>Pseudomonas</taxon>
    </lineage>
</organism>
<dbReference type="GO" id="GO:0051213">
    <property type="term" value="F:dioxygenase activity"/>
    <property type="evidence" value="ECO:0007669"/>
    <property type="project" value="UniProtKB-KW"/>
</dbReference>
<evidence type="ECO:0000313" key="5">
    <source>
        <dbReference type="EMBL" id="GJN51994.1"/>
    </source>
</evidence>
<sequence length="377" mass="41570">MGRLCPQKAPENDTMTRPTTLPLLATPQPARHPAPTVKARSLAHLIFERPDLEQAERFLTDFGLVVCQRGEDVLYLRGTGPAPYCYRIHRAERARFVGFGLTLASRADLQKLARLPGASAIEPTGMPGGGERVRLSDPSGFTVEAVFGQAPSTPLQHRAPLPLNLADDSLRINATQRPPAAPPEVLKLGHVVLEVADYQATCAWYTQHLGMIPSDVQVLPDGSPAVAFMRLDLGDTPADHHTLALAQGFMPAYSHSAYEVVDADAVGMGQRVLRERGWKHAWGIGRHILGSQIFDYWQDPWGDKHEHYCDGDLFTAEHPTGLHAVSPEAMAQWGQRMPRSFTKPKMNLAAIRALLHNLRHSPDLTLRKLITLARLFA</sequence>
<dbReference type="AlphaFoldDB" id="A0A6J4E493"/>